<evidence type="ECO:0000256" key="3">
    <source>
        <dbReference type="ARBA" id="ARBA00022723"/>
    </source>
</evidence>
<evidence type="ECO:0000259" key="6">
    <source>
        <dbReference type="Pfam" id="PF01850"/>
    </source>
</evidence>
<comment type="function">
    <text evidence="5">Toxic component of a toxin-antitoxin (TA) system. An RNase.</text>
</comment>
<evidence type="ECO:0000256" key="4">
    <source>
        <dbReference type="ARBA" id="ARBA00022801"/>
    </source>
</evidence>
<keyword evidence="2 5" id="KW-0540">Nuclease</keyword>
<keyword evidence="3 5" id="KW-0479">Metal-binding</keyword>
<dbReference type="HAMAP" id="MF_00265">
    <property type="entry name" value="VapC_Nob1"/>
    <property type="match status" value="1"/>
</dbReference>
<dbReference type="InterPro" id="IPR002716">
    <property type="entry name" value="PIN_dom"/>
</dbReference>
<dbReference type="InterPro" id="IPR022907">
    <property type="entry name" value="VapC_family"/>
</dbReference>
<evidence type="ECO:0000313" key="7">
    <source>
        <dbReference type="EMBL" id="SHI37584.1"/>
    </source>
</evidence>
<keyword evidence="5" id="KW-0800">Toxin</keyword>
<dbReference type="Proteomes" id="UP000184529">
    <property type="component" value="Unassembled WGS sequence"/>
</dbReference>
<accession>A0A1M6AM52</accession>
<dbReference type="STRING" id="1121432.SAMN02745219_00200"/>
<feature type="domain" description="PIN" evidence="6">
    <location>
        <begin position="3"/>
        <end position="127"/>
    </location>
</feature>
<dbReference type="RefSeq" id="WP_072866893.1">
    <property type="nucleotide sequence ID" value="NZ_FQZM01000003.1"/>
</dbReference>
<dbReference type="EC" id="3.1.-.-" evidence="5"/>
<dbReference type="GO" id="GO:0016075">
    <property type="term" value="P:rRNA catabolic process"/>
    <property type="evidence" value="ECO:0007669"/>
    <property type="project" value="TreeGrafter"/>
</dbReference>
<dbReference type="Gene3D" id="3.40.50.1010">
    <property type="entry name" value="5'-nuclease"/>
    <property type="match status" value="1"/>
</dbReference>
<dbReference type="GO" id="GO:0004521">
    <property type="term" value="F:RNA endonuclease activity"/>
    <property type="evidence" value="ECO:0007669"/>
    <property type="project" value="InterPro"/>
</dbReference>
<keyword evidence="5" id="KW-0460">Magnesium</keyword>
<evidence type="ECO:0000313" key="8">
    <source>
        <dbReference type="Proteomes" id="UP000184529"/>
    </source>
</evidence>
<dbReference type="InterPro" id="IPR039018">
    <property type="entry name" value="VapC20-like"/>
</dbReference>
<keyword evidence="1 5" id="KW-1277">Toxin-antitoxin system</keyword>
<proteinExistence type="inferred from homology"/>
<evidence type="ECO:0000256" key="2">
    <source>
        <dbReference type="ARBA" id="ARBA00022722"/>
    </source>
</evidence>
<dbReference type="AlphaFoldDB" id="A0A1M6AM52"/>
<dbReference type="OrthoDB" id="4724868at2"/>
<dbReference type="GO" id="GO:0016787">
    <property type="term" value="F:hydrolase activity"/>
    <property type="evidence" value="ECO:0007669"/>
    <property type="project" value="UniProtKB-KW"/>
</dbReference>
<comment type="cofactor">
    <cofactor evidence="5">
        <name>Mg(2+)</name>
        <dbReference type="ChEBI" id="CHEBI:18420"/>
    </cofactor>
</comment>
<reference evidence="8" key="1">
    <citation type="submission" date="2016-11" db="EMBL/GenBank/DDBJ databases">
        <authorList>
            <person name="Varghese N."/>
            <person name="Submissions S."/>
        </authorList>
    </citation>
    <scope>NUCLEOTIDE SEQUENCE [LARGE SCALE GENOMIC DNA]</scope>
    <source>
        <strain evidence="8">DSM 16057</strain>
    </source>
</reference>
<keyword evidence="4 5" id="KW-0378">Hydrolase</keyword>
<dbReference type="InterPro" id="IPR029060">
    <property type="entry name" value="PIN-like_dom_sf"/>
</dbReference>
<gene>
    <name evidence="5" type="primary">vapC</name>
    <name evidence="7" type="ORF">SAMN02745219_00200</name>
</gene>
<evidence type="ECO:0000256" key="5">
    <source>
        <dbReference type="HAMAP-Rule" id="MF_00265"/>
    </source>
</evidence>
<dbReference type="GO" id="GO:0090729">
    <property type="term" value="F:toxin activity"/>
    <property type="evidence" value="ECO:0007669"/>
    <property type="project" value="UniProtKB-KW"/>
</dbReference>
<keyword evidence="8" id="KW-1185">Reference proteome</keyword>
<protein>
    <recommendedName>
        <fullName evidence="5">Ribonuclease VapC</fullName>
        <shortName evidence="5">RNase VapC</shortName>
        <ecNumber evidence="5">3.1.-.-</ecNumber>
    </recommendedName>
    <alternativeName>
        <fullName evidence="5">Toxin VapC</fullName>
    </alternativeName>
</protein>
<dbReference type="EMBL" id="FQZM01000003">
    <property type="protein sequence ID" value="SHI37584.1"/>
    <property type="molecule type" value="Genomic_DNA"/>
</dbReference>
<dbReference type="SUPFAM" id="SSF88723">
    <property type="entry name" value="PIN domain-like"/>
    <property type="match status" value="1"/>
</dbReference>
<organism evidence="7 8">
    <name type="scientific">Desulfofundulus thermosubterraneus DSM 16057</name>
    <dbReference type="NCBI Taxonomy" id="1121432"/>
    <lineage>
        <taxon>Bacteria</taxon>
        <taxon>Bacillati</taxon>
        <taxon>Bacillota</taxon>
        <taxon>Clostridia</taxon>
        <taxon>Eubacteriales</taxon>
        <taxon>Peptococcaceae</taxon>
        <taxon>Desulfofundulus</taxon>
    </lineage>
</organism>
<feature type="binding site" evidence="5">
    <location>
        <position position="6"/>
    </location>
    <ligand>
        <name>Mg(2+)</name>
        <dbReference type="ChEBI" id="CHEBI:18420"/>
    </ligand>
</feature>
<feature type="binding site" evidence="5">
    <location>
        <position position="101"/>
    </location>
    <ligand>
        <name>Mg(2+)</name>
        <dbReference type="ChEBI" id="CHEBI:18420"/>
    </ligand>
</feature>
<name>A0A1M6AM52_9FIRM</name>
<evidence type="ECO:0000256" key="1">
    <source>
        <dbReference type="ARBA" id="ARBA00022649"/>
    </source>
</evidence>
<dbReference type="PANTHER" id="PTHR42188:SF1">
    <property type="entry name" value="23S RRNA-SPECIFIC ENDONUCLEASE VAPC20"/>
    <property type="match status" value="1"/>
</dbReference>
<dbReference type="GO" id="GO:0000287">
    <property type="term" value="F:magnesium ion binding"/>
    <property type="evidence" value="ECO:0007669"/>
    <property type="project" value="UniProtKB-UniRule"/>
</dbReference>
<sequence>MSVYVDTSAFLAVLDADDENHEAAKKVWTDLLESREVIVCNSYVLVETYALVQHRLGMAAVRAFHEDVFPVLQLEWIDDYLHRQAANALLTANRRNLSLVDCASFTTMRRLGIKKAFAFDKHFSEQGFICIPAALT</sequence>
<dbReference type="Pfam" id="PF01850">
    <property type="entry name" value="PIN"/>
    <property type="match status" value="1"/>
</dbReference>
<dbReference type="PANTHER" id="PTHR42188">
    <property type="entry name" value="23S RRNA-SPECIFIC ENDONUCLEASE VAPC20"/>
    <property type="match status" value="1"/>
</dbReference>
<comment type="similarity">
    <text evidence="5">Belongs to the PINc/VapC protein family.</text>
</comment>